<dbReference type="InterPro" id="IPR051363">
    <property type="entry name" value="RLR_Helicase"/>
</dbReference>
<feature type="domain" description="Helicase ATP-binding" evidence="3">
    <location>
        <begin position="61"/>
        <end position="192"/>
    </location>
</feature>
<dbReference type="STRING" id="1507870.A0A1V8SAD1"/>
<dbReference type="InParanoid" id="A0A1V8SAD1"/>
<dbReference type="PANTHER" id="PTHR14074">
    <property type="entry name" value="HELICASE WITH DEATH DOMAIN-RELATED"/>
    <property type="match status" value="1"/>
</dbReference>
<evidence type="ECO:0000259" key="3">
    <source>
        <dbReference type="PROSITE" id="PS51192"/>
    </source>
</evidence>
<proteinExistence type="predicted"/>
<dbReference type="Pfam" id="PF00270">
    <property type="entry name" value="DEAD"/>
    <property type="match status" value="1"/>
</dbReference>
<dbReference type="GO" id="GO:0005737">
    <property type="term" value="C:cytoplasm"/>
    <property type="evidence" value="ECO:0007669"/>
    <property type="project" value="TreeGrafter"/>
</dbReference>
<dbReference type="SUPFAM" id="SSF52540">
    <property type="entry name" value="P-loop containing nucleoside triphosphate hydrolases"/>
    <property type="match status" value="1"/>
</dbReference>
<dbReference type="PANTHER" id="PTHR14074:SF16">
    <property type="entry name" value="ANTIVIRAL INNATE IMMUNE RESPONSE RECEPTOR RIG-I"/>
    <property type="match status" value="1"/>
</dbReference>
<protein>
    <recommendedName>
        <fullName evidence="7">Dicer-like protein 2</fullName>
    </recommendedName>
</protein>
<organism evidence="5 6">
    <name type="scientific">Cryoendolithus antarcticus</name>
    <dbReference type="NCBI Taxonomy" id="1507870"/>
    <lineage>
        <taxon>Eukaryota</taxon>
        <taxon>Fungi</taxon>
        <taxon>Dikarya</taxon>
        <taxon>Ascomycota</taxon>
        <taxon>Pezizomycotina</taxon>
        <taxon>Dothideomycetes</taxon>
        <taxon>Dothideomycetidae</taxon>
        <taxon>Cladosporiales</taxon>
        <taxon>Cladosporiaceae</taxon>
        <taxon>Cryoendolithus</taxon>
    </lineage>
</organism>
<dbReference type="Proteomes" id="UP000192596">
    <property type="component" value="Unassembled WGS sequence"/>
</dbReference>
<evidence type="ECO:0000313" key="6">
    <source>
        <dbReference type="Proteomes" id="UP000192596"/>
    </source>
</evidence>
<evidence type="ECO:0000313" key="5">
    <source>
        <dbReference type="EMBL" id="OQN96096.1"/>
    </source>
</evidence>
<dbReference type="PROSITE" id="PS51194">
    <property type="entry name" value="HELICASE_CTER"/>
    <property type="match status" value="1"/>
</dbReference>
<dbReference type="OrthoDB" id="416741at2759"/>
<comment type="caution">
    <text evidence="5">The sequence shown here is derived from an EMBL/GenBank/DDBJ whole genome shotgun (WGS) entry which is preliminary data.</text>
</comment>
<dbReference type="GO" id="GO:0003676">
    <property type="term" value="F:nucleic acid binding"/>
    <property type="evidence" value="ECO:0007669"/>
    <property type="project" value="InterPro"/>
</dbReference>
<dbReference type="InterPro" id="IPR014001">
    <property type="entry name" value="Helicase_ATP-bd"/>
</dbReference>
<feature type="domain" description="Helicase C-terminal" evidence="4">
    <location>
        <begin position="346"/>
        <end position="511"/>
    </location>
</feature>
<evidence type="ECO:0000256" key="2">
    <source>
        <dbReference type="ARBA" id="ARBA00022840"/>
    </source>
</evidence>
<keyword evidence="6" id="KW-1185">Reference proteome</keyword>
<evidence type="ECO:0000259" key="4">
    <source>
        <dbReference type="PROSITE" id="PS51194"/>
    </source>
</evidence>
<dbReference type="InterPro" id="IPR001650">
    <property type="entry name" value="Helicase_C-like"/>
</dbReference>
<gene>
    <name evidence="5" type="ORF">B0A48_18342</name>
</gene>
<name>A0A1V8SAD1_9PEZI</name>
<sequence length="564" mass="63038">MAAGSFSGRTRTYQREMFERSMEGNRIIVVGCIRIQATLLLVQSLTYARQMDTGSGKTQVVELCKQQHDTLRQAMPAYKMRPLTGQDNVDKWSELRIWDAALDQARVIVSTHAVLADALRHGFIRLTSLALLIFDEAHHCVKKHPANIIMENFYHGLKATGADVPHILGLSASLVMSSNLSSVSTIEANLDSVSVTPRLQREDLMRHVFRPDCRILRYGINDVQDEPTSNGLRALRRVLIQHASSCVAYAKPETSKRNEKADVVQRTLKKLYETAMHILVELGACAADFFIRETIVFLRTKSSSPGDLQLDLKDSAVDTLLTTFYNARIEQACQQEEIHFSKISAKVQCLLDYLLQDPSDDVCGIVFVERRVVASVLSSLLNNHPAANGRLRCIPSVGGSSFSGRKFAITELVDCGSQKQAVATFRRGQANIIVATSVLEEGIDVQACNVVACFDVPANLKSYIQRRGRARHEYSRYGILLEVSTDQSKVARWKELEDELIALCQEEREQADVYRCIEAEDEAMDYVIRVESTGWVNSVVAVPRRLKVRFSLKVIFADIGQGNA</sequence>
<dbReference type="PROSITE" id="PS51192">
    <property type="entry name" value="HELICASE_ATP_BIND_1"/>
    <property type="match status" value="1"/>
</dbReference>
<dbReference type="EMBL" id="NAJO01000072">
    <property type="protein sequence ID" value="OQN96096.1"/>
    <property type="molecule type" value="Genomic_DNA"/>
</dbReference>
<keyword evidence="2" id="KW-0067">ATP-binding</keyword>
<keyword evidence="1" id="KW-0547">Nucleotide-binding</keyword>
<evidence type="ECO:0000256" key="1">
    <source>
        <dbReference type="ARBA" id="ARBA00022741"/>
    </source>
</evidence>
<dbReference type="InterPro" id="IPR011545">
    <property type="entry name" value="DEAD/DEAH_box_helicase_dom"/>
</dbReference>
<reference evidence="6" key="1">
    <citation type="submission" date="2017-03" db="EMBL/GenBank/DDBJ databases">
        <title>Genomes of endolithic fungi from Antarctica.</title>
        <authorList>
            <person name="Coleine C."/>
            <person name="Masonjones S."/>
            <person name="Stajich J.E."/>
        </authorList>
    </citation>
    <scope>NUCLEOTIDE SEQUENCE [LARGE SCALE GENOMIC DNA]</scope>
    <source>
        <strain evidence="6">CCFEE 5527</strain>
    </source>
</reference>
<dbReference type="SMART" id="SM00490">
    <property type="entry name" value="HELICc"/>
    <property type="match status" value="1"/>
</dbReference>
<dbReference type="Pfam" id="PF00271">
    <property type="entry name" value="Helicase_C"/>
    <property type="match status" value="1"/>
</dbReference>
<dbReference type="InterPro" id="IPR027417">
    <property type="entry name" value="P-loop_NTPase"/>
</dbReference>
<dbReference type="GO" id="GO:0005524">
    <property type="term" value="F:ATP binding"/>
    <property type="evidence" value="ECO:0007669"/>
    <property type="project" value="UniProtKB-KW"/>
</dbReference>
<dbReference type="Gene3D" id="3.40.50.300">
    <property type="entry name" value="P-loop containing nucleotide triphosphate hydrolases"/>
    <property type="match status" value="2"/>
</dbReference>
<evidence type="ECO:0008006" key="7">
    <source>
        <dbReference type="Google" id="ProtNLM"/>
    </source>
</evidence>
<dbReference type="AlphaFoldDB" id="A0A1V8SAD1"/>
<accession>A0A1V8SAD1</accession>